<dbReference type="EMBL" id="JACIIX010000009">
    <property type="protein sequence ID" value="MBB6211088.1"/>
    <property type="molecule type" value="Genomic_DNA"/>
</dbReference>
<accession>A0A7W9ZGJ0</accession>
<keyword evidence="1 4" id="KW-0808">Transferase</keyword>
<dbReference type="Proteomes" id="UP000544872">
    <property type="component" value="Unassembled WGS sequence"/>
</dbReference>
<dbReference type="SUPFAM" id="SSF55729">
    <property type="entry name" value="Acyl-CoA N-acyltransferases (Nat)"/>
    <property type="match status" value="1"/>
</dbReference>
<dbReference type="InterPro" id="IPR016181">
    <property type="entry name" value="Acyl_CoA_acyltransferase"/>
</dbReference>
<gene>
    <name evidence="4" type="ORF">FHS48_002523</name>
</gene>
<dbReference type="GO" id="GO:0016747">
    <property type="term" value="F:acyltransferase activity, transferring groups other than amino-acyl groups"/>
    <property type="evidence" value="ECO:0007669"/>
    <property type="project" value="InterPro"/>
</dbReference>
<sequence>MPRIRLARPDDIPAIFTIRTSVRENHLSLSQLTELGITPDSLRSMLEAQACLWVAEVDGTVAGFSMIDAEDGCLFAAFVAPQAEGRGLGRLLVETAEEALFRTHSHLWLETAATSRAAGFYRHLGWAAAGPVSPEGDLRMEKRR</sequence>
<dbReference type="PANTHER" id="PTHR43877">
    <property type="entry name" value="AMINOALKYLPHOSPHONATE N-ACETYLTRANSFERASE-RELATED-RELATED"/>
    <property type="match status" value="1"/>
</dbReference>
<dbReference type="AlphaFoldDB" id="A0A7W9ZGJ0"/>
<dbReference type="InterPro" id="IPR000182">
    <property type="entry name" value="GNAT_dom"/>
</dbReference>
<dbReference type="RefSeq" id="WP_184263906.1">
    <property type="nucleotide sequence ID" value="NZ_JACIIX010000009.1"/>
</dbReference>
<dbReference type="CDD" id="cd04301">
    <property type="entry name" value="NAT_SF"/>
    <property type="match status" value="1"/>
</dbReference>
<evidence type="ECO:0000256" key="2">
    <source>
        <dbReference type="ARBA" id="ARBA00023315"/>
    </source>
</evidence>
<name>A0A7W9ZGJ0_NOVIT</name>
<dbReference type="Pfam" id="PF13508">
    <property type="entry name" value="Acetyltransf_7"/>
    <property type="match status" value="1"/>
</dbReference>
<evidence type="ECO:0000313" key="4">
    <source>
        <dbReference type="EMBL" id="MBB6211088.1"/>
    </source>
</evidence>
<dbReference type="Gene3D" id="3.40.630.30">
    <property type="match status" value="1"/>
</dbReference>
<proteinExistence type="predicted"/>
<protein>
    <submittedName>
        <fullName evidence="4">GNAT superfamily N-acetyltransferase</fullName>
    </submittedName>
</protein>
<keyword evidence="5" id="KW-1185">Reference proteome</keyword>
<organism evidence="4 5">
    <name type="scientific">Novispirillum itersonii</name>
    <name type="common">Aquaspirillum itersonii</name>
    <dbReference type="NCBI Taxonomy" id="189"/>
    <lineage>
        <taxon>Bacteria</taxon>
        <taxon>Pseudomonadati</taxon>
        <taxon>Pseudomonadota</taxon>
        <taxon>Alphaproteobacteria</taxon>
        <taxon>Rhodospirillales</taxon>
        <taxon>Novispirillaceae</taxon>
        <taxon>Novispirillum</taxon>
    </lineage>
</organism>
<reference evidence="4 5" key="1">
    <citation type="submission" date="2020-08" db="EMBL/GenBank/DDBJ databases">
        <title>Genomic Encyclopedia of Type Strains, Phase IV (KMG-IV): sequencing the most valuable type-strain genomes for metagenomic binning, comparative biology and taxonomic classification.</title>
        <authorList>
            <person name="Goeker M."/>
        </authorList>
    </citation>
    <scope>NUCLEOTIDE SEQUENCE [LARGE SCALE GENOMIC DNA]</scope>
    <source>
        <strain evidence="4 5">DSM 11590</strain>
    </source>
</reference>
<dbReference type="InterPro" id="IPR050832">
    <property type="entry name" value="Bact_Acetyltransf"/>
</dbReference>
<evidence type="ECO:0000256" key="1">
    <source>
        <dbReference type="ARBA" id="ARBA00022679"/>
    </source>
</evidence>
<dbReference type="PROSITE" id="PS51186">
    <property type="entry name" value="GNAT"/>
    <property type="match status" value="1"/>
</dbReference>
<keyword evidence="2" id="KW-0012">Acyltransferase</keyword>
<evidence type="ECO:0000313" key="5">
    <source>
        <dbReference type="Proteomes" id="UP000544872"/>
    </source>
</evidence>
<feature type="domain" description="N-acetyltransferase" evidence="3">
    <location>
        <begin position="2"/>
        <end position="144"/>
    </location>
</feature>
<evidence type="ECO:0000259" key="3">
    <source>
        <dbReference type="PROSITE" id="PS51186"/>
    </source>
</evidence>
<comment type="caution">
    <text evidence="4">The sequence shown here is derived from an EMBL/GenBank/DDBJ whole genome shotgun (WGS) entry which is preliminary data.</text>
</comment>